<protein>
    <recommendedName>
        <fullName evidence="4">Secreted protein</fullName>
    </recommendedName>
</protein>
<evidence type="ECO:0000313" key="3">
    <source>
        <dbReference type="Proteomes" id="UP000799429"/>
    </source>
</evidence>
<comment type="caution">
    <text evidence="2">The sequence shown here is derived from an EMBL/GenBank/DDBJ whole genome shotgun (WGS) entry which is preliminary data.</text>
</comment>
<feature type="chain" id="PRO_5040289946" description="Secreted protein" evidence="1">
    <location>
        <begin position="17"/>
        <end position="204"/>
    </location>
</feature>
<gene>
    <name evidence="2" type="ORF">M501DRAFT_1010707</name>
</gene>
<organism evidence="2 3">
    <name type="scientific">Patellaria atrata CBS 101060</name>
    <dbReference type="NCBI Taxonomy" id="1346257"/>
    <lineage>
        <taxon>Eukaryota</taxon>
        <taxon>Fungi</taxon>
        <taxon>Dikarya</taxon>
        <taxon>Ascomycota</taxon>
        <taxon>Pezizomycotina</taxon>
        <taxon>Dothideomycetes</taxon>
        <taxon>Dothideomycetes incertae sedis</taxon>
        <taxon>Patellariales</taxon>
        <taxon>Patellariaceae</taxon>
        <taxon>Patellaria</taxon>
    </lineage>
</organism>
<dbReference type="InterPro" id="IPR025649">
    <property type="entry name" value="DUF4360"/>
</dbReference>
<dbReference type="Pfam" id="PF14273">
    <property type="entry name" value="DUF4360"/>
    <property type="match status" value="1"/>
</dbReference>
<accession>A0A9P4SBI6</accession>
<dbReference type="AlphaFoldDB" id="A0A9P4SBI6"/>
<sequence>MKVASCLALLPALALAAPAAPVERDVAPPGFTVHGTAYGGTGCPQGTLKVKVSPDGKFLPLVFDNFVASIGPGEDITRQRQNCQIALDLLYAPGYSFSVLSSKYVGYAKLDAGVTATVGATYYFSGKPNQDQTFVSFDGPVEGDYVKYDNEAISVWSPCGSEGILNVNSEIRLTSNNARASGVLTTDRIDTKFTHNIYLRWRQC</sequence>
<reference evidence="2" key="1">
    <citation type="journal article" date="2020" name="Stud. Mycol.">
        <title>101 Dothideomycetes genomes: a test case for predicting lifestyles and emergence of pathogens.</title>
        <authorList>
            <person name="Haridas S."/>
            <person name="Albert R."/>
            <person name="Binder M."/>
            <person name="Bloem J."/>
            <person name="Labutti K."/>
            <person name="Salamov A."/>
            <person name="Andreopoulos B."/>
            <person name="Baker S."/>
            <person name="Barry K."/>
            <person name="Bills G."/>
            <person name="Bluhm B."/>
            <person name="Cannon C."/>
            <person name="Castanera R."/>
            <person name="Culley D."/>
            <person name="Daum C."/>
            <person name="Ezra D."/>
            <person name="Gonzalez J."/>
            <person name="Henrissat B."/>
            <person name="Kuo A."/>
            <person name="Liang C."/>
            <person name="Lipzen A."/>
            <person name="Lutzoni F."/>
            <person name="Magnuson J."/>
            <person name="Mondo S."/>
            <person name="Nolan M."/>
            <person name="Ohm R."/>
            <person name="Pangilinan J."/>
            <person name="Park H.-J."/>
            <person name="Ramirez L."/>
            <person name="Alfaro M."/>
            <person name="Sun H."/>
            <person name="Tritt A."/>
            <person name="Yoshinaga Y."/>
            <person name="Zwiers L.-H."/>
            <person name="Turgeon B."/>
            <person name="Goodwin S."/>
            <person name="Spatafora J."/>
            <person name="Crous P."/>
            <person name="Grigoriev I."/>
        </authorList>
    </citation>
    <scope>NUCLEOTIDE SEQUENCE</scope>
    <source>
        <strain evidence="2">CBS 101060</strain>
    </source>
</reference>
<dbReference type="PANTHER" id="PTHR38847:SF1">
    <property type="entry name" value="PSEUDOURIDINE SYNTHASE RSUA_RLUA-LIKE DOMAIN-CONTAINING PROTEIN"/>
    <property type="match status" value="1"/>
</dbReference>
<dbReference type="PANTHER" id="PTHR38847">
    <property type="match status" value="1"/>
</dbReference>
<keyword evidence="3" id="KW-1185">Reference proteome</keyword>
<dbReference type="OrthoDB" id="152248at2759"/>
<proteinExistence type="predicted"/>
<name>A0A9P4SBI6_9PEZI</name>
<dbReference type="EMBL" id="MU006094">
    <property type="protein sequence ID" value="KAF2839626.1"/>
    <property type="molecule type" value="Genomic_DNA"/>
</dbReference>
<keyword evidence="1" id="KW-0732">Signal</keyword>
<evidence type="ECO:0008006" key="4">
    <source>
        <dbReference type="Google" id="ProtNLM"/>
    </source>
</evidence>
<dbReference type="Proteomes" id="UP000799429">
    <property type="component" value="Unassembled WGS sequence"/>
</dbReference>
<evidence type="ECO:0000256" key="1">
    <source>
        <dbReference type="SAM" id="SignalP"/>
    </source>
</evidence>
<feature type="signal peptide" evidence="1">
    <location>
        <begin position="1"/>
        <end position="16"/>
    </location>
</feature>
<evidence type="ECO:0000313" key="2">
    <source>
        <dbReference type="EMBL" id="KAF2839626.1"/>
    </source>
</evidence>